<dbReference type="GO" id="GO:0016787">
    <property type="term" value="F:hydrolase activity"/>
    <property type="evidence" value="ECO:0007669"/>
    <property type="project" value="UniProtKB-KW"/>
</dbReference>
<dbReference type="Pfam" id="PF07687">
    <property type="entry name" value="M20_dimer"/>
    <property type="match status" value="1"/>
</dbReference>
<dbReference type="Proteomes" id="UP000544090">
    <property type="component" value="Unassembled WGS sequence"/>
</dbReference>
<dbReference type="EMBL" id="JAAZSQ010000043">
    <property type="protein sequence ID" value="NKX56874.1"/>
    <property type="molecule type" value="Genomic_DNA"/>
</dbReference>
<dbReference type="SUPFAM" id="SSF55031">
    <property type="entry name" value="Bacterial exopeptidase dimerisation domain"/>
    <property type="match status" value="1"/>
</dbReference>
<dbReference type="GO" id="GO:0046872">
    <property type="term" value="F:metal ion binding"/>
    <property type="evidence" value="ECO:0007669"/>
    <property type="project" value="UniProtKB-KW"/>
</dbReference>
<dbReference type="Gene3D" id="3.40.630.10">
    <property type="entry name" value="Zn peptidases"/>
    <property type="match status" value="1"/>
</dbReference>
<dbReference type="InterPro" id="IPR017150">
    <property type="entry name" value="Pept_M20_glutamate_carboxypep"/>
</dbReference>
<dbReference type="PANTHER" id="PTHR43808">
    <property type="entry name" value="ACETYLORNITHINE DEACETYLASE"/>
    <property type="match status" value="1"/>
</dbReference>
<reference evidence="5 6" key="1">
    <citation type="submission" date="2020-04" db="EMBL/GenBank/DDBJ databases">
        <title>Arthrobacter sp. nov.</title>
        <authorList>
            <person name="Liu S."/>
        </authorList>
    </citation>
    <scope>NUCLEOTIDE SEQUENCE [LARGE SCALE GENOMIC DNA]</scope>
    <source>
        <strain evidence="5 6">E918</strain>
    </source>
</reference>
<evidence type="ECO:0000313" key="6">
    <source>
        <dbReference type="Proteomes" id="UP000544090"/>
    </source>
</evidence>
<comment type="caution">
    <text evidence="5">The sequence shown here is derived from an EMBL/GenBank/DDBJ whole genome shotgun (WGS) entry which is preliminary data.</text>
</comment>
<keyword evidence="6" id="KW-1185">Reference proteome</keyword>
<accession>A0A7X6K825</accession>
<protein>
    <submittedName>
        <fullName evidence="5">M20 family metallopeptidase</fullName>
    </submittedName>
</protein>
<evidence type="ECO:0000259" key="4">
    <source>
        <dbReference type="Pfam" id="PF07687"/>
    </source>
</evidence>
<keyword evidence="2" id="KW-0378">Hydrolase</keyword>
<dbReference type="InterPro" id="IPR050072">
    <property type="entry name" value="Peptidase_M20A"/>
</dbReference>
<dbReference type="AlphaFoldDB" id="A0A7X6K825"/>
<dbReference type="InterPro" id="IPR011650">
    <property type="entry name" value="Peptidase_M20_dimer"/>
</dbReference>
<dbReference type="InterPro" id="IPR036264">
    <property type="entry name" value="Bact_exopeptidase_dim_dom"/>
</dbReference>
<evidence type="ECO:0000256" key="3">
    <source>
        <dbReference type="PIRSR" id="PIRSR037238-1"/>
    </source>
</evidence>
<evidence type="ECO:0000313" key="5">
    <source>
        <dbReference type="EMBL" id="NKX56874.1"/>
    </source>
</evidence>
<dbReference type="SUPFAM" id="SSF53187">
    <property type="entry name" value="Zn-dependent exopeptidases"/>
    <property type="match status" value="1"/>
</dbReference>
<feature type="domain" description="Peptidase M20 dimerisation" evidence="4">
    <location>
        <begin position="191"/>
        <end position="284"/>
    </location>
</feature>
<dbReference type="Gene3D" id="3.30.70.360">
    <property type="match status" value="1"/>
</dbReference>
<dbReference type="InterPro" id="IPR002933">
    <property type="entry name" value="Peptidase_M20"/>
</dbReference>
<gene>
    <name evidence="5" type="ORF">HGG74_20600</name>
</gene>
<name>A0A7X6K825_9MICC</name>
<feature type="active site" description="Proton acceptor" evidence="3">
    <location>
        <position position="157"/>
    </location>
</feature>
<dbReference type="PANTHER" id="PTHR43808:SF9">
    <property type="entry name" value="BLL0789 PROTEIN"/>
    <property type="match status" value="1"/>
</dbReference>
<sequence length="411" mass="43092">MRRLTVPSLLDAAQNSRDSILSDIISLVETETYSADLAALERGLAHLRALVVHRLGEPAKAVMDDGGSYGSVLRMTYRGTGPGHVLIIGHYDTVWPTGTLATWPITRRTDAVGREIVTGPGIFDMKAGLVQGIWALKLIREQGVEHPTVTYLFNGDEEIGSRASRPIIEAAAAEADAVLVLEPTFDGALKTGRKGVGIFTVTATGVEAHAGLNPTAGANAIHALAEFIAAARRIEDLARGTSVNVGLISGGSGTNVAAGLAVAEIDIRIESIEEMERVDHEFDAIEISDPRVAIKIAHYWNRPPMALTAASARLLGLVRSVALGLGRKLETASVGGGSDANFVSALNIPVLCGMGAVGDGAHARNEYIYTDEIPSFTALTAGTLQRLANGLPGTIQPVSTPTGLSDAVKQS</sequence>
<feature type="active site" evidence="3">
    <location>
        <position position="92"/>
    </location>
</feature>
<proteinExistence type="predicted"/>
<evidence type="ECO:0000256" key="1">
    <source>
        <dbReference type="ARBA" id="ARBA00022723"/>
    </source>
</evidence>
<dbReference type="Pfam" id="PF01546">
    <property type="entry name" value="Peptidase_M20"/>
    <property type="match status" value="1"/>
</dbReference>
<dbReference type="PIRSF" id="PIRSF037238">
    <property type="entry name" value="Carboxypeptidase_G2"/>
    <property type="match status" value="1"/>
</dbReference>
<keyword evidence="1" id="KW-0479">Metal-binding</keyword>
<organism evidence="5 6">
    <name type="scientific">Arthrobacter mobilis</name>
    <dbReference type="NCBI Taxonomy" id="2724944"/>
    <lineage>
        <taxon>Bacteria</taxon>
        <taxon>Bacillati</taxon>
        <taxon>Actinomycetota</taxon>
        <taxon>Actinomycetes</taxon>
        <taxon>Micrococcales</taxon>
        <taxon>Micrococcaceae</taxon>
        <taxon>Arthrobacter</taxon>
    </lineage>
</organism>
<evidence type="ECO:0000256" key="2">
    <source>
        <dbReference type="ARBA" id="ARBA00022801"/>
    </source>
</evidence>